<evidence type="ECO:0000259" key="9">
    <source>
        <dbReference type="Pfam" id="PF00324"/>
    </source>
</evidence>
<sequence>MAGDKGSDSGTSAFATEKPVTNEKVPDTAIGKSSSNDSPRDVETSPEAGLDRSLSARHLVFLAIGGCVGTGIFISTGPALAQSGPVSLLIAYAFVGLVTYSIMVSLGEMCSFMPITGCFTTYATRLLSPSAGFSMGWTYFASWALTFGLEITAAGLVIEYWLPHISIGLWIGVFWVALVAANFMPVRWIGEFEMWFSSIKVVTILGFFIFGICVNAGVGNQGYIGFSYWRDPGAFAAHILSGARGRAVGFFSALISATFSFLGSELVVLGAGEAANPRVAIPRAIHWTFWTIFSLFLSTVLLIGLNVPYNHPKLKNSKTNASSSPLVLSAELAGVEILGSILNAVLLTAVLTAGCSNVYSSSRILVGLSDESHAPAFFRRTNRLGTPYWAVCFSSLFGLLGFLNLSSGGATAFQWLLNLNTVAGLIPWSVISLCHLRFRAALAHQGIPTSDLPYVAPLQPWLSWFGFVFTAAIVLTSGFTVFIKWDTGDFLTSYLSLMIFVAFLLGHWAYSRTGVVKLSQVDLRMWQRSM</sequence>
<name>A0A2C5YAZ1_9HYPO</name>
<feature type="transmembrane region" description="Helical" evidence="8">
    <location>
        <begin position="490"/>
        <end position="510"/>
    </location>
</feature>
<dbReference type="Pfam" id="PF00324">
    <property type="entry name" value="AA_permease"/>
    <property type="match status" value="1"/>
</dbReference>
<feature type="transmembrane region" description="Helical" evidence="8">
    <location>
        <begin position="59"/>
        <end position="80"/>
    </location>
</feature>
<dbReference type="PROSITE" id="PS00218">
    <property type="entry name" value="AMINO_ACID_PERMEASE_1"/>
    <property type="match status" value="1"/>
</dbReference>
<dbReference type="GO" id="GO:0016020">
    <property type="term" value="C:membrane"/>
    <property type="evidence" value="ECO:0007669"/>
    <property type="project" value="UniProtKB-SubCell"/>
</dbReference>
<proteinExistence type="predicted"/>
<gene>
    <name evidence="10" type="ORF">CDD81_4045</name>
</gene>
<evidence type="ECO:0000256" key="1">
    <source>
        <dbReference type="ARBA" id="ARBA00004141"/>
    </source>
</evidence>
<dbReference type="PANTHER" id="PTHR43341">
    <property type="entry name" value="AMINO ACID PERMEASE"/>
    <property type="match status" value="1"/>
</dbReference>
<keyword evidence="5 8" id="KW-1133">Transmembrane helix</keyword>
<evidence type="ECO:0000256" key="7">
    <source>
        <dbReference type="SAM" id="MobiDB-lite"/>
    </source>
</evidence>
<dbReference type="OrthoDB" id="3900342at2759"/>
<evidence type="ECO:0000256" key="2">
    <source>
        <dbReference type="ARBA" id="ARBA00022448"/>
    </source>
</evidence>
<feature type="transmembrane region" description="Helical" evidence="8">
    <location>
        <begin position="169"/>
        <end position="189"/>
    </location>
</feature>
<feature type="domain" description="Amino acid permease/ SLC12A" evidence="9">
    <location>
        <begin position="58"/>
        <end position="518"/>
    </location>
</feature>
<accession>A0A2C5YAZ1</accession>
<feature type="transmembrane region" description="Helical" evidence="8">
    <location>
        <begin position="86"/>
        <end position="103"/>
    </location>
</feature>
<feature type="transmembrane region" description="Helical" evidence="8">
    <location>
        <begin position="461"/>
        <end position="483"/>
    </location>
</feature>
<dbReference type="FunFam" id="1.20.1740.10:FF:000001">
    <property type="entry name" value="Amino acid permease"/>
    <property type="match status" value="1"/>
</dbReference>
<dbReference type="EMBL" id="NJET01000026">
    <property type="protein sequence ID" value="PHH64783.1"/>
    <property type="molecule type" value="Genomic_DNA"/>
</dbReference>
<feature type="transmembrane region" description="Helical" evidence="8">
    <location>
        <begin position="201"/>
        <end position="226"/>
    </location>
</feature>
<dbReference type="STRING" id="1399860.A0A2C5YAZ1"/>
<dbReference type="PIRSF" id="PIRSF006060">
    <property type="entry name" value="AA_transporter"/>
    <property type="match status" value="1"/>
</dbReference>
<dbReference type="InterPro" id="IPR050524">
    <property type="entry name" value="APC_YAT"/>
</dbReference>
<dbReference type="Gene3D" id="1.20.1740.10">
    <property type="entry name" value="Amino acid/polyamine transporter I"/>
    <property type="match status" value="1"/>
</dbReference>
<keyword evidence="3 8" id="KW-0812">Transmembrane</keyword>
<feature type="transmembrane region" description="Helical" evidence="8">
    <location>
        <begin position="140"/>
        <end position="162"/>
    </location>
</feature>
<organism evidence="10 11">
    <name type="scientific">Ophiocordyceps australis</name>
    <dbReference type="NCBI Taxonomy" id="1399860"/>
    <lineage>
        <taxon>Eukaryota</taxon>
        <taxon>Fungi</taxon>
        <taxon>Dikarya</taxon>
        <taxon>Ascomycota</taxon>
        <taxon>Pezizomycotina</taxon>
        <taxon>Sordariomycetes</taxon>
        <taxon>Hypocreomycetidae</taxon>
        <taxon>Hypocreales</taxon>
        <taxon>Ophiocordycipitaceae</taxon>
        <taxon>Ophiocordyceps</taxon>
    </lineage>
</organism>
<dbReference type="InterPro" id="IPR004841">
    <property type="entry name" value="AA-permease/SLC12A_dom"/>
</dbReference>
<comment type="caution">
    <text evidence="10">The sequence shown here is derived from an EMBL/GenBank/DDBJ whole genome shotgun (WGS) entry which is preliminary data.</text>
</comment>
<dbReference type="InterPro" id="IPR004840">
    <property type="entry name" value="Amino_acid_permease_CS"/>
</dbReference>
<dbReference type="GO" id="GO:0015171">
    <property type="term" value="F:amino acid transmembrane transporter activity"/>
    <property type="evidence" value="ECO:0007669"/>
    <property type="project" value="TreeGrafter"/>
</dbReference>
<keyword evidence="4" id="KW-0029">Amino-acid transport</keyword>
<evidence type="ECO:0000256" key="6">
    <source>
        <dbReference type="ARBA" id="ARBA00023136"/>
    </source>
</evidence>
<evidence type="ECO:0000256" key="8">
    <source>
        <dbReference type="SAM" id="Phobius"/>
    </source>
</evidence>
<feature type="transmembrane region" description="Helical" evidence="8">
    <location>
        <begin position="247"/>
        <end position="272"/>
    </location>
</feature>
<comment type="subcellular location">
    <subcellularLocation>
        <location evidence="1">Membrane</location>
        <topology evidence="1">Multi-pass membrane protein</topology>
    </subcellularLocation>
</comment>
<evidence type="ECO:0000256" key="5">
    <source>
        <dbReference type="ARBA" id="ARBA00022989"/>
    </source>
</evidence>
<keyword evidence="6 8" id="KW-0472">Membrane</keyword>
<feature type="transmembrane region" description="Helical" evidence="8">
    <location>
        <begin position="387"/>
        <end position="405"/>
    </location>
</feature>
<feature type="region of interest" description="Disordered" evidence="7">
    <location>
        <begin position="1"/>
        <end position="49"/>
    </location>
</feature>
<feature type="transmembrane region" description="Helical" evidence="8">
    <location>
        <begin position="284"/>
        <end position="305"/>
    </location>
</feature>
<dbReference type="PANTHER" id="PTHR43341:SF4">
    <property type="entry name" value="ARGININE PERMEASE CAN1-RELATED"/>
    <property type="match status" value="1"/>
</dbReference>
<keyword evidence="11" id="KW-1185">Reference proteome</keyword>
<evidence type="ECO:0000313" key="11">
    <source>
        <dbReference type="Proteomes" id="UP000226192"/>
    </source>
</evidence>
<reference evidence="10 11" key="1">
    <citation type="submission" date="2017-06" db="EMBL/GenBank/DDBJ databases">
        <title>Ant-infecting Ophiocordyceps genomes reveal a high diversity of potential behavioral manipulation genes and a possible major role for enterotoxins.</title>
        <authorList>
            <person name="De Bekker C."/>
            <person name="Evans H.C."/>
            <person name="Brachmann A."/>
            <person name="Hughes D.P."/>
        </authorList>
    </citation>
    <scope>NUCLEOTIDE SEQUENCE [LARGE SCALE GENOMIC DNA]</scope>
    <source>
        <strain evidence="10 11">Map64</strain>
    </source>
</reference>
<keyword evidence="2" id="KW-0813">Transport</keyword>
<dbReference type="Proteomes" id="UP000226192">
    <property type="component" value="Unassembled WGS sequence"/>
</dbReference>
<dbReference type="AlphaFoldDB" id="A0A2C5YAZ1"/>
<protein>
    <recommendedName>
        <fullName evidence="9">Amino acid permease/ SLC12A domain-containing protein</fullName>
    </recommendedName>
</protein>
<evidence type="ECO:0000256" key="3">
    <source>
        <dbReference type="ARBA" id="ARBA00022692"/>
    </source>
</evidence>
<evidence type="ECO:0000313" key="10">
    <source>
        <dbReference type="EMBL" id="PHH64783.1"/>
    </source>
</evidence>
<evidence type="ECO:0000256" key="4">
    <source>
        <dbReference type="ARBA" id="ARBA00022970"/>
    </source>
</evidence>